<organism evidence="1 2">
    <name type="scientific">Bifidobacterium callitrichos</name>
    <dbReference type="NCBI Taxonomy" id="762209"/>
    <lineage>
        <taxon>Bacteria</taxon>
        <taxon>Bacillati</taxon>
        <taxon>Actinomycetota</taxon>
        <taxon>Actinomycetes</taxon>
        <taxon>Bifidobacteriales</taxon>
        <taxon>Bifidobacteriaceae</taxon>
        <taxon>Bifidobacterium</taxon>
    </lineage>
</organism>
<sequence length="216" mass="23973">MSLIVIKGIADLDPGLVFSPRHYGVQERHAQSVGIRIGDFAEVVETRVSVKDLPQRRILRIVHAADLQSGYLDRPVKTRPNEPLIKLRAGDLVIMRTRPRLQQFAVVDEQAIEGKYGLWAGDAVHVLRGIGACSGEPLAFLVPFLQLEQTQNLLEDCLQGSINPQVKPSDLLAVAVPKTLFLDRHRYTTEVITAMNAIHEARSTLRSVARSVGKMQ</sequence>
<gene>
    <name evidence="1" type="ORF">CPA40_11220</name>
</gene>
<reference evidence="2" key="1">
    <citation type="submission" date="2017-09" db="EMBL/GenBank/DDBJ databases">
        <authorList>
            <person name="Sela D.A."/>
            <person name="Albert K."/>
        </authorList>
    </citation>
    <scope>NUCLEOTIDE SEQUENCE [LARGE SCALE GENOMIC DNA]</scope>
    <source>
        <strain evidence="2">UMA51805</strain>
    </source>
</reference>
<dbReference type="RefSeq" id="WP_107044970.1">
    <property type="nucleotide sequence ID" value="NZ_NWTX01000047.1"/>
</dbReference>
<comment type="caution">
    <text evidence="1">The sequence shown here is derived from an EMBL/GenBank/DDBJ whole genome shotgun (WGS) entry which is preliminary data.</text>
</comment>
<evidence type="ECO:0000313" key="2">
    <source>
        <dbReference type="Proteomes" id="UP000240228"/>
    </source>
</evidence>
<dbReference type="Proteomes" id="UP000240228">
    <property type="component" value="Unassembled WGS sequence"/>
</dbReference>
<dbReference type="EMBL" id="NWTX01000047">
    <property type="protein sequence ID" value="PST45405.1"/>
    <property type="molecule type" value="Genomic_DNA"/>
</dbReference>
<evidence type="ECO:0000313" key="1">
    <source>
        <dbReference type="EMBL" id="PST45405.1"/>
    </source>
</evidence>
<reference evidence="1 2" key="2">
    <citation type="submission" date="2018-03" db="EMBL/GenBank/DDBJ databases">
        <title>The comparative genomics of Bifidobacterium callitrichos reflects dietary carbohydrate utilization within the common marmoset gut.</title>
        <authorList>
            <person name="Rani A."/>
        </authorList>
    </citation>
    <scope>NUCLEOTIDE SEQUENCE [LARGE SCALE GENOMIC DNA]</scope>
    <source>
        <strain evidence="1 2">UMA51805</strain>
    </source>
</reference>
<dbReference type="AlphaFoldDB" id="A0A2T3G7D5"/>
<protein>
    <recommendedName>
        <fullName evidence="3">Restriction endonuclease subunit S</fullName>
    </recommendedName>
</protein>
<name>A0A2T3G7D5_9BIFI</name>
<keyword evidence="2" id="KW-1185">Reference proteome</keyword>
<evidence type="ECO:0008006" key="3">
    <source>
        <dbReference type="Google" id="ProtNLM"/>
    </source>
</evidence>
<accession>A0A2T3G7D5</accession>
<proteinExistence type="predicted"/>